<reference evidence="2 3" key="1">
    <citation type="submission" date="2015-04" db="EMBL/GenBank/DDBJ databases">
        <title>Genome sequence of aromatic hydrocarbons-degrading Sphingobium chungbukense DJ77.</title>
        <authorList>
            <person name="Kim Y.-C."/>
            <person name="Chae J.-C."/>
        </authorList>
    </citation>
    <scope>NUCLEOTIDE SEQUENCE [LARGE SCALE GENOMIC DNA]</scope>
    <source>
        <strain evidence="2 3">DJ77</strain>
    </source>
</reference>
<comment type="caution">
    <text evidence="2">The sequence shown here is derived from an EMBL/GenBank/DDBJ whole genome shotgun (WGS) entry which is preliminary data.</text>
</comment>
<keyword evidence="3" id="KW-1185">Reference proteome</keyword>
<dbReference type="STRING" id="56193.YP76_20185"/>
<dbReference type="Proteomes" id="UP000033874">
    <property type="component" value="Unassembled WGS sequence"/>
</dbReference>
<name>A0A0M3AN16_9SPHN</name>
<dbReference type="PATRIC" id="fig|56193.3.peg.4242"/>
<dbReference type="AlphaFoldDB" id="A0A0M3AN16"/>
<feature type="compositionally biased region" description="Basic and acidic residues" evidence="1">
    <location>
        <begin position="12"/>
        <end position="34"/>
    </location>
</feature>
<feature type="region of interest" description="Disordered" evidence="1">
    <location>
        <begin position="1"/>
        <end position="34"/>
    </location>
</feature>
<evidence type="ECO:0000313" key="2">
    <source>
        <dbReference type="EMBL" id="KKW90326.1"/>
    </source>
</evidence>
<protein>
    <submittedName>
        <fullName evidence="2">Uncharacterized protein</fullName>
    </submittedName>
</protein>
<accession>A0A0M3AN16</accession>
<organism evidence="2 3">
    <name type="scientific">Sphingobium chungbukense</name>
    <dbReference type="NCBI Taxonomy" id="56193"/>
    <lineage>
        <taxon>Bacteria</taxon>
        <taxon>Pseudomonadati</taxon>
        <taxon>Pseudomonadota</taxon>
        <taxon>Alphaproteobacteria</taxon>
        <taxon>Sphingomonadales</taxon>
        <taxon>Sphingomonadaceae</taxon>
        <taxon>Sphingobium</taxon>
    </lineage>
</organism>
<evidence type="ECO:0000256" key="1">
    <source>
        <dbReference type="SAM" id="MobiDB-lite"/>
    </source>
</evidence>
<evidence type="ECO:0000313" key="3">
    <source>
        <dbReference type="Proteomes" id="UP000033874"/>
    </source>
</evidence>
<proteinExistence type="predicted"/>
<dbReference type="RefSeq" id="WP_046765412.1">
    <property type="nucleotide sequence ID" value="NZ_LBIC01000010.1"/>
</dbReference>
<gene>
    <name evidence="2" type="ORF">YP76_20185</name>
</gene>
<sequence>MSWEFEQGGKFGSEKAANDYARRNGLDPRDVQLTRKGDEVELNIRRSALDGRSLRDNGEGRRDGWG</sequence>
<dbReference type="EMBL" id="LBIC01000010">
    <property type="protein sequence ID" value="KKW90326.1"/>
    <property type="molecule type" value="Genomic_DNA"/>
</dbReference>